<dbReference type="RefSeq" id="WP_289166851.1">
    <property type="nucleotide sequence ID" value="NZ_JASZZN010000027.1"/>
</dbReference>
<feature type="repeat" description="TPR" evidence="1">
    <location>
        <begin position="1622"/>
        <end position="1655"/>
    </location>
</feature>
<feature type="repeat" description="TPR" evidence="1">
    <location>
        <begin position="1222"/>
        <end position="1255"/>
    </location>
</feature>
<dbReference type="PANTHER" id="PTHR12558:SF13">
    <property type="entry name" value="CELL DIVISION CYCLE PROTEIN 27 HOMOLOG"/>
    <property type="match status" value="1"/>
</dbReference>
<reference evidence="5 6" key="1">
    <citation type="submission" date="2023-06" db="EMBL/GenBank/DDBJ databases">
        <title>Roseiconus lacunae JC819 isolated from Gulf of Mannar region, Tamil Nadu.</title>
        <authorList>
            <person name="Pk S."/>
            <person name="Ch S."/>
            <person name="Ch V.R."/>
        </authorList>
    </citation>
    <scope>NUCLEOTIDE SEQUENCE [LARGE SCALE GENOMIC DNA]</scope>
    <source>
        <strain evidence="5 6">JC819</strain>
    </source>
</reference>
<feature type="transmembrane region" description="Helical" evidence="4">
    <location>
        <begin position="76"/>
        <end position="96"/>
    </location>
</feature>
<name>A0ABT7PRA8_9BACT</name>
<dbReference type="InterPro" id="IPR019734">
    <property type="entry name" value="TPR_rpt"/>
</dbReference>
<dbReference type="SMART" id="SM00028">
    <property type="entry name" value="TPR"/>
    <property type="match status" value="3"/>
</dbReference>
<evidence type="ECO:0000256" key="4">
    <source>
        <dbReference type="SAM" id="Phobius"/>
    </source>
</evidence>
<evidence type="ECO:0000256" key="3">
    <source>
        <dbReference type="SAM" id="MobiDB-lite"/>
    </source>
</evidence>
<feature type="compositionally biased region" description="Basic and acidic residues" evidence="3">
    <location>
        <begin position="41"/>
        <end position="50"/>
    </location>
</feature>
<keyword evidence="6" id="KW-1185">Reference proteome</keyword>
<protein>
    <submittedName>
        <fullName evidence="5">Tetratricopeptide repeat protein</fullName>
    </submittedName>
</protein>
<gene>
    <name evidence="5" type="ORF">QTN89_25645</name>
</gene>
<dbReference type="EMBL" id="JASZZN010000027">
    <property type="protein sequence ID" value="MDM4018863.1"/>
    <property type="molecule type" value="Genomic_DNA"/>
</dbReference>
<dbReference type="InterPro" id="IPR011990">
    <property type="entry name" value="TPR-like_helical_dom_sf"/>
</dbReference>
<feature type="compositionally biased region" description="Basic and acidic residues" evidence="3">
    <location>
        <begin position="1"/>
        <end position="31"/>
    </location>
</feature>
<feature type="region of interest" description="Disordered" evidence="3">
    <location>
        <begin position="1"/>
        <end position="51"/>
    </location>
</feature>
<keyword evidence="1" id="KW-0802">TPR repeat</keyword>
<dbReference type="Pfam" id="PF13428">
    <property type="entry name" value="TPR_14"/>
    <property type="match status" value="1"/>
</dbReference>
<dbReference type="Proteomes" id="UP001239462">
    <property type="component" value="Unassembled WGS sequence"/>
</dbReference>
<evidence type="ECO:0000313" key="6">
    <source>
        <dbReference type="Proteomes" id="UP001239462"/>
    </source>
</evidence>
<feature type="repeat" description="TPR" evidence="1">
    <location>
        <begin position="1553"/>
        <end position="1586"/>
    </location>
</feature>
<dbReference type="PANTHER" id="PTHR12558">
    <property type="entry name" value="CELL DIVISION CYCLE 16,23,27"/>
    <property type="match status" value="1"/>
</dbReference>
<evidence type="ECO:0000256" key="1">
    <source>
        <dbReference type="PROSITE-ProRule" id="PRU00339"/>
    </source>
</evidence>
<accession>A0ABT7PRA8</accession>
<comment type="caution">
    <text evidence="5">The sequence shown here is derived from an EMBL/GenBank/DDBJ whole genome shotgun (WGS) entry which is preliminary data.</text>
</comment>
<organism evidence="5 6">
    <name type="scientific">Roseiconus lacunae</name>
    <dbReference type="NCBI Taxonomy" id="2605694"/>
    <lineage>
        <taxon>Bacteria</taxon>
        <taxon>Pseudomonadati</taxon>
        <taxon>Planctomycetota</taxon>
        <taxon>Planctomycetia</taxon>
        <taxon>Pirellulales</taxon>
        <taxon>Pirellulaceae</taxon>
        <taxon>Roseiconus</taxon>
    </lineage>
</organism>
<dbReference type="Gene3D" id="1.25.40.10">
    <property type="entry name" value="Tetratricopeptide repeat domain"/>
    <property type="match status" value="3"/>
</dbReference>
<keyword evidence="4" id="KW-1133">Transmembrane helix</keyword>
<keyword evidence="2" id="KW-0175">Coiled coil</keyword>
<keyword evidence="4" id="KW-0472">Membrane</keyword>
<evidence type="ECO:0000313" key="5">
    <source>
        <dbReference type="EMBL" id="MDM4018863.1"/>
    </source>
</evidence>
<proteinExistence type="predicted"/>
<evidence type="ECO:0000256" key="2">
    <source>
        <dbReference type="SAM" id="Coils"/>
    </source>
</evidence>
<keyword evidence="4" id="KW-0812">Transmembrane</keyword>
<sequence>MDNERVADADELDAGRELDAGKERPSEERSSDSVVTEEPGEPIRSDRTEGPEVISVSHAEKLKERRYKWVVDYRKLSWGAAALVGAVVLTSVSYAYNSRRAASTFLSRAEQAAADERYGEEVRWLRNYLLLHPDDRDRLVRSAIAADLAAENATRRSFPGALNTARKRLALALSSLGAATDGPSTGNDELDDQLTEIREKYINRLIQSRSYFLADARDQVIALNAAKNDPQAHRWMATAIAGMVQEGRYRLPEPGEAVEEQVDYYRWLSQQPPGEILRRAIELNPGDLDLATHLIGLLEISPQSFGVVLASEDRDVFKNTVAAIRRTDENLAKLIDNVRSDLEQQDNSRAALLLANYHAGLGNNEEATNVIYRGAANASLRLSEIDTKEEADPDSTIDEDRASRAAELTPESQSQVMDYVCMLQAATLTAERLGASTSDAQRQDRLIAARTWLEQLRSLGIFTVPVSPEIVKRVYLVSGQLEQLDQNTERAIELWREGLSVVNQDNLDLVGSVAWGLATQVLQKRDAKLYDDSDDQLETELAAASEAIDEFSEAIVAKEKQLQRMTSDELGATGRTVARATIRNAKWKRRVARATLRSAQKPSHENDVAIIGLLTGAADDTHQVLSGSLLDRETQIDNQIRIAGVELLAAAYQREHSWDLVGALLADAANTFSTNSAIAQSLIQQSANAWMRAGNRFQASQQYQRINSSPVPSVRLAALEARFAHQLRLLPEQRQMAVLRAEVDAFEDYINQYEKQFSADLSAERVAAQVLKTQLPPEGVLAEEFLQSVELANGISQLADDHPENSQLQKFAAERLAAAGETERATKVVDRIVASDEFSDDEKVLLRARVLAESDQHVEAAKALLRRIDESPLTATVFGPFAAEFALRGRDFELAEQALLKIPSDRLTPSNLYSLYRIKSLSGQAEEAKKYLSDLRIAERYDPNSLNSSTSAYSLLIDSRAEIDALLDREQQIEPGDPALAKARAKVARLQSLRPNWGEAVSLSGWLAFAEGNYETAINLLRSGINAGDQRMRTRQMLWRALMAEGDYDDAEREIRLASIATQTDVDPYDEVSNQIALKKGNFSQALESSEKVARDNPEDSYAWLTYAKFVLAIREQALAGNEAAADQNPETLLEKAQGAIEQAAKHADDKRQKYAVEASRVGLAVALGGEDALEAEVERVAKLPLEKHERLQLEAQLLVALNRVDDAIDRLQQANDVKPSFNVQRMLAELLRTSGNHDESVKVWRQALANNPDNPMVRAQLATTIVSSGKEVNWDEIAQLLNDQSGATEQNRLVYAMLLMAKGDFFRRQEAIRQLRLLSNSATDVGTEASRMQAALMLDMVRKADELKEEYRKQLDLERLNTESRQILKRLAERSNAGLTDQRNYAVFLMGTGDEDDLTEANRLIDRLKQNPAAAFEVLRLKVMHSQASQSGSELPAIIDDWAGSVTDDGEQVEIVAGEALMRSGFTREGLAWFKKAYDENPKTFGNYIVALSLAQKYDKAAEIAAEQYEKEATSIKAVLLLEALLAMAPVTVPPRYQKIIDDAEQQFENDASLLESIGTWAMQKRKFERAIAMYLKVLEQDPVRLRALNNLAMIFAEVPGRASEGLKPINQAIKIAGEKPELLDTKGTVLLRSGKVQQAIEVFSQAIEQSDEPRYKFHLVESLVELNEIDRAESVWKEINFLKIDIKALTPSERESMRKFHHQFGTEPISPDGGKSTSIDFDRYHQRVEYILAS</sequence>
<dbReference type="SUPFAM" id="SSF48452">
    <property type="entry name" value="TPR-like"/>
    <property type="match status" value="3"/>
</dbReference>
<dbReference type="PROSITE" id="PS50005">
    <property type="entry name" value="TPR"/>
    <property type="match status" value="3"/>
</dbReference>
<feature type="region of interest" description="Disordered" evidence="3">
    <location>
        <begin position="387"/>
        <end position="410"/>
    </location>
</feature>
<feature type="coiled-coil region" evidence="2">
    <location>
        <begin position="534"/>
        <end position="568"/>
    </location>
</feature>